<organism evidence="8 9">
    <name type="scientific">Thalassotalea profundi</name>
    <dbReference type="NCBI Taxonomy" id="2036687"/>
    <lineage>
        <taxon>Bacteria</taxon>
        <taxon>Pseudomonadati</taxon>
        <taxon>Pseudomonadota</taxon>
        <taxon>Gammaproteobacteria</taxon>
        <taxon>Alteromonadales</taxon>
        <taxon>Colwelliaceae</taxon>
        <taxon>Thalassotalea</taxon>
    </lineage>
</organism>
<dbReference type="Pfam" id="PF05199">
    <property type="entry name" value="GMC_oxred_C"/>
    <property type="match status" value="1"/>
</dbReference>
<evidence type="ECO:0000259" key="6">
    <source>
        <dbReference type="Pfam" id="PF00732"/>
    </source>
</evidence>
<dbReference type="Proteomes" id="UP000626370">
    <property type="component" value="Unassembled WGS sequence"/>
</dbReference>
<feature type="domain" description="Glucose-methanol-choline oxidoreductase C-terminal" evidence="7">
    <location>
        <begin position="439"/>
        <end position="560"/>
    </location>
</feature>
<evidence type="ECO:0000313" key="8">
    <source>
        <dbReference type="EMBL" id="GHF01384.1"/>
    </source>
</evidence>
<dbReference type="RefSeq" id="WP_189379424.1">
    <property type="nucleotide sequence ID" value="NZ_BNAH01000017.1"/>
</dbReference>
<dbReference type="PANTHER" id="PTHR42784">
    <property type="entry name" value="PYRANOSE 2-OXIDASE"/>
    <property type="match status" value="1"/>
</dbReference>
<comment type="cofactor">
    <cofactor evidence="1">
        <name>FAD</name>
        <dbReference type="ChEBI" id="CHEBI:57692"/>
    </cofactor>
</comment>
<sequence length="577" mass="64744">MNEKLYINQTKDVFDAIVVGSGISGGWAAKELCEKGLKTLMIERGRVVEHRKDYIGESKGPWEFPNRTKVDNLLVEQQYKIQKQCYAFNDATKHFFGNDSELPYSTEEGTNFSWIRANQLGGKSLLWHRQSYRYSDFDFNANKADGHGNDWPIRYKDLSQWYSHVEKHIGVSGAKENLPQLPDGDFLPPFEFTAPEQAFKQSLEANFPDRKLIIGRAAHLTKPSEFHISQGRGQCMARNECQKGCSFGAYFSTQSSTLPAAVKTNNLHIAPNSVVHSLIYDEVTNKVKGVRVIDNDDLSTREYFAKVIFLCASTLGSTQIMLNSKSSKFPNGIANSSGVLGHYLMDHNYNAGASAEIEGFEDEYYSGRSPTGIYIPNFYYEPSKYNKKFVRGYALAGGTGRTDWRGKAWNKGIGKDFKKHLTQAGKWHISLGAQGEMLPRYENMISLHQTKTDKWGIPQLHINCQWSDNEKLMMEDAAVQAENILIKAGYSNVTRYTSYHVNAPGLAIHEVGTARMGKDPADSILNGYNQTHDIPNLFVTDGASFCSSAVANPSLTFMALTARAVNYCVNEMNNHRI</sequence>
<dbReference type="PANTHER" id="PTHR42784:SF1">
    <property type="entry name" value="PYRANOSE 2-OXIDASE"/>
    <property type="match status" value="1"/>
</dbReference>
<evidence type="ECO:0000259" key="7">
    <source>
        <dbReference type="Pfam" id="PF05199"/>
    </source>
</evidence>
<dbReference type="SUPFAM" id="SSF54373">
    <property type="entry name" value="FAD-linked reductases, C-terminal domain"/>
    <property type="match status" value="1"/>
</dbReference>
<feature type="domain" description="Glucose-methanol-choline oxidoreductase N-terminal" evidence="6">
    <location>
        <begin position="234"/>
        <end position="347"/>
    </location>
</feature>
<accession>A0ABQ3J7N2</accession>
<dbReference type="Gene3D" id="3.50.50.60">
    <property type="entry name" value="FAD/NAD(P)-binding domain"/>
    <property type="match status" value="2"/>
</dbReference>
<dbReference type="InterPro" id="IPR051473">
    <property type="entry name" value="P2Ox-like"/>
</dbReference>
<comment type="caution">
    <text evidence="8">The sequence shown here is derived from an EMBL/GenBank/DDBJ whole genome shotgun (WGS) entry which is preliminary data.</text>
</comment>
<dbReference type="SUPFAM" id="SSF51905">
    <property type="entry name" value="FAD/NAD(P)-binding domain"/>
    <property type="match status" value="1"/>
</dbReference>
<reference evidence="9" key="1">
    <citation type="journal article" date="2019" name="Int. J. Syst. Evol. Microbiol.">
        <title>The Global Catalogue of Microorganisms (GCM) 10K type strain sequencing project: providing services to taxonomists for standard genome sequencing and annotation.</title>
        <authorList>
            <consortium name="The Broad Institute Genomics Platform"/>
            <consortium name="The Broad Institute Genome Sequencing Center for Infectious Disease"/>
            <person name="Wu L."/>
            <person name="Ma J."/>
        </authorList>
    </citation>
    <scope>NUCLEOTIDE SEQUENCE [LARGE SCALE GENOMIC DNA]</scope>
    <source>
        <strain evidence="9">CGMCC 1.15922</strain>
    </source>
</reference>
<dbReference type="InterPro" id="IPR000172">
    <property type="entry name" value="GMC_OxRdtase_N"/>
</dbReference>
<evidence type="ECO:0000256" key="4">
    <source>
        <dbReference type="ARBA" id="ARBA00022827"/>
    </source>
</evidence>
<evidence type="ECO:0000256" key="3">
    <source>
        <dbReference type="ARBA" id="ARBA00022630"/>
    </source>
</evidence>
<dbReference type="InterPro" id="IPR007867">
    <property type="entry name" value="GMC_OxRtase_C"/>
</dbReference>
<evidence type="ECO:0000256" key="1">
    <source>
        <dbReference type="ARBA" id="ARBA00001974"/>
    </source>
</evidence>
<dbReference type="Pfam" id="PF00732">
    <property type="entry name" value="GMC_oxred_N"/>
    <property type="match status" value="1"/>
</dbReference>
<protein>
    <submittedName>
        <fullName evidence="8">GMC family oxidoreductase</fullName>
    </submittedName>
</protein>
<dbReference type="EMBL" id="BNAH01000017">
    <property type="protein sequence ID" value="GHF01384.1"/>
    <property type="molecule type" value="Genomic_DNA"/>
</dbReference>
<name>A0ABQ3J7N2_9GAMM</name>
<keyword evidence="9" id="KW-1185">Reference proteome</keyword>
<comment type="similarity">
    <text evidence="2">Belongs to the GMC oxidoreductase family.</text>
</comment>
<dbReference type="InterPro" id="IPR036188">
    <property type="entry name" value="FAD/NAD-bd_sf"/>
</dbReference>
<keyword evidence="5" id="KW-0560">Oxidoreductase</keyword>
<keyword evidence="3" id="KW-0285">Flavoprotein</keyword>
<gene>
    <name evidence="8" type="ORF">GCM10011501_33610</name>
</gene>
<proteinExistence type="inferred from homology"/>
<evidence type="ECO:0000256" key="2">
    <source>
        <dbReference type="ARBA" id="ARBA00010790"/>
    </source>
</evidence>
<evidence type="ECO:0000256" key="5">
    <source>
        <dbReference type="ARBA" id="ARBA00023002"/>
    </source>
</evidence>
<keyword evidence="4" id="KW-0274">FAD</keyword>
<evidence type="ECO:0000313" key="9">
    <source>
        <dbReference type="Proteomes" id="UP000626370"/>
    </source>
</evidence>